<dbReference type="InterPro" id="IPR002639">
    <property type="entry name" value="UreF"/>
</dbReference>
<keyword evidence="2 3" id="KW-0143">Chaperone</keyword>
<evidence type="ECO:0000313" key="4">
    <source>
        <dbReference type="EMBL" id="ETI68181.1"/>
    </source>
</evidence>
<keyword evidence="5" id="KW-1185">Reference proteome</keyword>
<evidence type="ECO:0000256" key="1">
    <source>
        <dbReference type="ARBA" id="ARBA00022988"/>
    </source>
</evidence>
<proteinExistence type="inferred from homology"/>
<evidence type="ECO:0000313" key="5">
    <source>
        <dbReference type="Proteomes" id="UP000018877"/>
    </source>
</evidence>
<gene>
    <name evidence="3" type="primary">ureF</name>
    <name evidence="4" type="ORF">BAVI_13739</name>
</gene>
<evidence type="ECO:0000256" key="2">
    <source>
        <dbReference type="ARBA" id="ARBA00023186"/>
    </source>
</evidence>
<dbReference type="GO" id="GO:0016151">
    <property type="term" value="F:nickel cation binding"/>
    <property type="evidence" value="ECO:0007669"/>
    <property type="project" value="UniProtKB-UniRule"/>
</dbReference>
<dbReference type="GO" id="GO:0005737">
    <property type="term" value="C:cytoplasm"/>
    <property type="evidence" value="ECO:0007669"/>
    <property type="project" value="UniProtKB-SubCell"/>
</dbReference>
<protein>
    <recommendedName>
        <fullName evidence="3">Urease accessory protein UreF</fullName>
    </recommendedName>
</protein>
<dbReference type="Gene3D" id="1.10.4190.10">
    <property type="entry name" value="Urease accessory protein UreF"/>
    <property type="match status" value="1"/>
</dbReference>
<accession>A0AB94IM50</accession>
<comment type="function">
    <text evidence="3">Required for maturation of urease via the functional incorporation of the urease nickel metallocenter.</text>
</comment>
<dbReference type="PANTHER" id="PTHR33620">
    <property type="entry name" value="UREASE ACCESSORY PROTEIN F"/>
    <property type="match status" value="1"/>
</dbReference>
<evidence type="ECO:0000256" key="3">
    <source>
        <dbReference type="HAMAP-Rule" id="MF_01385"/>
    </source>
</evidence>
<comment type="subunit">
    <text evidence="3">UreD, UreF and UreG form a complex that acts as a GTP-hydrolysis-dependent molecular chaperone, activating the urease apoprotein by helping to assemble the nickel containing metallocenter of UreC. The UreE protein probably delivers the nickel.</text>
</comment>
<dbReference type="InterPro" id="IPR038277">
    <property type="entry name" value="UreF_sf"/>
</dbReference>
<dbReference type="PIRSF" id="PIRSF009467">
    <property type="entry name" value="Ureas_acces_UreF"/>
    <property type="match status" value="1"/>
</dbReference>
<comment type="similarity">
    <text evidence="3">Belongs to the UreF family.</text>
</comment>
<comment type="caution">
    <text evidence="4">The sequence shown here is derived from an EMBL/GenBank/DDBJ whole genome shotgun (WGS) entry which is preliminary data.</text>
</comment>
<comment type="subcellular location">
    <subcellularLocation>
        <location evidence="3">Cytoplasm</location>
    </subcellularLocation>
</comment>
<reference evidence="4 5" key="1">
    <citation type="journal article" date="2014" name="Environ. Microbiol.">
        <title>The nitrate-ammonifying and nosZ-carrying bacterium Bacillus vireti is a potent source and sink for nitric and nitrous oxide under high nitrate conditions.</title>
        <authorList>
            <person name="Mania D."/>
            <person name="Heylen K."/>
            <person name="van Spanning R.J."/>
            <person name="Frostegard A."/>
        </authorList>
    </citation>
    <scope>NUCLEOTIDE SEQUENCE [LARGE SCALE GENOMIC DNA]</scope>
    <source>
        <strain evidence="4 5">LMG 21834</strain>
    </source>
</reference>
<name>A0AB94IM50_9BACI</name>
<dbReference type="HAMAP" id="MF_01385">
    <property type="entry name" value="UreF"/>
    <property type="match status" value="1"/>
</dbReference>
<keyword evidence="3" id="KW-0963">Cytoplasm</keyword>
<dbReference type="Pfam" id="PF01730">
    <property type="entry name" value="UreF"/>
    <property type="match status" value="1"/>
</dbReference>
<dbReference type="AlphaFoldDB" id="A0AB94IM50"/>
<dbReference type="EMBL" id="ALAN01000075">
    <property type="protein sequence ID" value="ETI68181.1"/>
    <property type="molecule type" value="Genomic_DNA"/>
</dbReference>
<dbReference type="Proteomes" id="UP000018877">
    <property type="component" value="Unassembled WGS sequence"/>
</dbReference>
<sequence>MDIVMKHNILSLFQLCDSNFPTGAFSHSYGLESYIQENKVHNQETFSEWLQVYLNEQLIYSDGLACHLVYQALEEDNLQKVWKLDRLLTVQNLPRETREGTQRMGERMLNLVESLYDAPIFSTYRNRIGTKQSFGHPAIVFTMIAQYINVSKAETTLFYLYSVVSSLVQNAVRAIPLGQTAGQKIIHQIQGDLATATLKIEQLDEEDFGIVSPGLEMSQMMHERINIRIFMS</sequence>
<dbReference type="PANTHER" id="PTHR33620:SF1">
    <property type="entry name" value="UREASE ACCESSORY PROTEIN F"/>
    <property type="match status" value="1"/>
</dbReference>
<organism evidence="4 5">
    <name type="scientific">Neobacillus vireti LMG 21834</name>
    <dbReference type="NCBI Taxonomy" id="1131730"/>
    <lineage>
        <taxon>Bacteria</taxon>
        <taxon>Bacillati</taxon>
        <taxon>Bacillota</taxon>
        <taxon>Bacilli</taxon>
        <taxon>Bacillales</taxon>
        <taxon>Bacillaceae</taxon>
        <taxon>Neobacillus</taxon>
    </lineage>
</organism>
<keyword evidence="1 3" id="KW-0996">Nickel insertion</keyword>